<accession>A0ACC3A9Q1</accession>
<proteinExistence type="predicted"/>
<protein>
    <submittedName>
        <fullName evidence="1">Uncharacterized protein</fullName>
    </submittedName>
</protein>
<gene>
    <name evidence="1" type="ORF">H2198_004172</name>
</gene>
<name>A0ACC3A9Q1_9EURO</name>
<dbReference type="Proteomes" id="UP001172386">
    <property type="component" value="Unassembled WGS sequence"/>
</dbReference>
<dbReference type="EMBL" id="JAPDRQ010000061">
    <property type="protein sequence ID" value="KAJ9657644.1"/>
    <property type="molecule type" value="Genomic_DNA"/>
</dbReference>
<organism evidence="1 2">
    <name type="scientific">Neophaeococcomyces mojaviensis</name>
    <dbReference type="NCBI Taxonomy" id="3383035"/>
    <lineage>
        <taxon>Eukaryota</taxon>
        <taxon>Fungi</taxon>
        <taxon>Dikarya</taxon>
        <taxon>Ascomycota</taxon>
        <taxon>Pezizomycotina</taxon>
        <taxon>Eurotiomycetes</taxon>
        <taxon>Chaetothyriomycetidae</taxon>
        <taxon>Chaetothyriales</taxon>
        <taxon>Chaetothyriales incertae sedis</taxon>
        <taxon>Neophaeococcomyces</taxon>
    </lineage>
</organism>
<comment type="caution">
    <text evidence="1">The sequence shown here is derived from an EMBL/GenBank/DDBJ whole genome shotgun (WGS) entry which is preliminary data.</text>
</comment>
<reference evidence="1" key="1">
    <citation type="submission" date="2022-10" db="EMBL/GenBank/DDBJ databases">
        <title>Culturing micro-colonial fungi from biological soil crusts in the Mojave desert and describing Neophaeococcomyces mojavensis, and introducing the new genera and species Taxawa tesnikishii.</title>
        <authorList>
            <person name="Kurbessoian T."/>
            <person name="Stajich J.E."/>
        </authorList>
    </citation>
    <scope>NUCLEOTIDE SEQUENCE</scope>
    <source>
        <strain evidence="1">JES_112</strain>
    </source>
</reference>
<keyword evidence="2" id="KW-1185">Reference proteome</keyword>
<sequence length="150" mass="15898">MAAGITSASEAKQPLSERATNLPSPFKSPSKIALPPSPITSPVKSEKQVMEASVGQQEASVNSTQRLRDYVQPDLAPPKPALVRKVSEAHSSGQTYISPSDDILSPTSKKLTEVKGRRFASSKKNVLYNASKLFAKANSKANDDTGEGGS</sequence>
<evidence type="ECO:0000313" key="2">
    <source>
        <dbReference type="Proteomes" id="UP001172386"/>
    </source>
</evidence>
<evidence type="ECO:0000313" key="1">
    <source>
        <dbReference type="EMBL" id="KAJ9657644.1"/>
    </source>
</evidence>